<accession>A0A5K3FLM2</accession>
<sequence length="79" mass="8953">MSGTFHPSPPRWPRHSLYTTHPLLAAYLPRMPLEHRETQDWLRLGGPTYLRPDPTPHHSSTHNVSSAMISGCVGQWGIE</sequence>
<proteinExistence type="predicted"/>
<name>A0A5K3FLM2_MESCO</name>
<dbReference type="AlphaFoldDB" id="A0A5K3FLM2"/>
<reference evidence="1" key="1">
    <citation type="submission" date="2019-11" db="UniProtKB">
        <authorList>
            <consortium name="WormBaseParasite"/>
        </authorList>
    </citation>
    <scope>IDENTIFICATION</scope>
</reference>
<dbReference type="WBParaSite" id="MCU_009272-RA">
    <property type="protein sequence ID" value="MCU_009272-RA"/>
    <property type="gene ID" value="MCU_009272"/>
</dbReference>
<evidence type="ECO:0000313" key="1">
    <source>
        <dbReference type="WBParaSite" id="MCU_009272-RA"/>
    </source>
</evidence>
<protein>
    <submittedName>
        <fullName evidence="1">Uncharacterized protein</fullName>
    </submittedName>
</protein>
<organism evidence="1">
    <name type="scientific">Mesocestoides corti</name>
    <name type="common">Flatworm</name>
    <dbReference type="NCBI Taxonomy" id="53468"/>
    <lineage>
        <taxon>Eukaryota</taxon>
        <taxon>Metazoa</taxon>
        <taxon>Spiralia</taxon>
        <taxon>Lophotrochozoa</taxon>
        <taxon>Platyhelminthes</taxon>
        <taxon>Cestoda</taxon>
        <taxon>Eucestoda</taxon>
        <taxon>Cyclophyllidea</taxon>
        <taxon>Mesocestoididae</taxon>
        <taxon>Mesocestoides</taxon>
    </lineage>
</organism>